<keyword evidence="6" id="KW-1133">Transmembrane helix</keyword>
<organism evidence="8 9">
    <name type="scientific">Aureibacter tunicatorum</name>
    <dbReference type="NCBI Taxonomy" id="866807"/>
    <lineage>
        <taxon>Bacteria</taxon>
        <taxon>Pseudomonadati</taxon>
        <taxon>Bacteroidota</taxon>
        <taxon>Cytophagia</taxon>
        <taxon>Cytophagales</taxon>
        <taxon>Persicobacteraceae</taxon>
        <taxon>Aureibacter</taxon>
    </lineage>
</organism>
<evidence type="ECO:0000256" key="4">
    <source>
        <dbReference type="ARBA" id="ARBA00023098"/>
    </source>
</evidence>
<evidence type="ECO:0000256" key="5">
    <source>
        <dbReference type="ARBA" id="ARBA00023315"/>
    </source>
</evidence>
<dbReference type="RefSeq" id="WP_309940223.1">
    <property type="nucleotide sequence ID" value="NZ_AP025305.1"/>
</dbReference>
<comment type="caution">
    <text evidence="8">The sequence shown here is derived from an EMBL/GenBank/DDBJ whole genome shotgun (WGS) entry which is preliminary data.</text>
</comment>
<dbReference type="GO" id="GO:0006654">
    <property type="term" value="P:phosphatidic acid biosynthetic process"/>
    <property type="evidence" value="ECO:0007669"/>
    <property type="project" value="TreeGrafter"/>
</dbReference>
<dbReference type="CDD" id="cd07989">
    <property type="entry name" value="LPLAT_AGPAT-like"/>
    <property type="match status" value="1"/>
</dbReference>
<keyword evidence="6" id="KW-0812">Transmembrane</keyword>
<feature type="transmembrane region" description="Helical" evidence="6">
    <location>
        <begin position="6"/>
        <end position="28"/>
    </location>
</feature>
<dbReference type="EMBL" id="JAVDQD010000004">
    <property type="protein sequence ID" value="MDR6240323.1"/>
    <property type="molecule type" value="Genomic_DNA"/>
</dbReference>
<keyword evidence="2" id="KW-0444">Lipid biosynthesis</keyword>
<evidence type="ECO:0000256" key="3">
    <source>
        <dbReference type="ARBA" id="ARBA00022679"/>
    </source>
</evidence>
<evidence type="ECO:0000259" key="7">
    <source>
        <dbReference type="SMART" id="SM00563"/>
    </source>
</evidence>
<dbReference type="Proteomes" id="UP001185092">
    <property type="component" value="Unassembled WGS sequence"/>
</dbReference>
<dbReference type="PANTHER" id="PTHR10434:SF64">
    <property type="entry name" value="1-ACYL-SN-GLYCEROL-3-PHOSPHATE ACYLTRANSFERASE-RELATED"/>
    <property type="match status" value="1"/>
</dbReference>
<keyword evidence="3 8" id="KW-0808">Transferase</keyword>
<reference evidence="8" key="1">
    <citation type="submission" date="2023-07" db="EMBL/GenBank/DDBJ databases">
        <title>Genomic Encyclopedia of Type Strains, Phase IV (KMG-IV): sequencing the most valuable type-strain genomes for metagenomic binning, comparative biology and taxonomic classification.</title>
        <authorList>
            <person name="Goeker M."/>
        </authorList>
    </citation>
    <scope>NUCLEOTIDE SEQUENCE</scope>
    <source>
        <strain evidence="8">DSM 26174</strain>
    </source>
</reference>
<dbReference type="GO" id="GO:0003841">
    <property type="term" value="F:1-acylglycerol-3-phosphate O-acyltransferase activity"/>
    <property type="evidence" value="ECO:0007669"/>
    <property type="project" value="UniProtKB-EC"/>
</dbReference>
<gene>
    <name evidence="8" type="ORF">HNQ88_003389</name>
</gene>
<keyword evidence="5 8" id="KW-0012">Acyltransferase</keyword>
<evidence type="ECO:0000256" key="1">
    <source>
        <dbReference type="ARBA" id="ARBA00005189"/>
    </source>
</evidence>
<dbReference type="PANTHER" id="PTHR10434">
    <property type="entry name" value="1-ACYL-SN-GLYCEROL-3-PHOSPHATE ACYLTRANSFERASE"/>
    <property type="match status" value="1"/>
</dbReference>
<comment type="pathway">
    <text evidence="1">Lipid metabolism.</text>
</comment>
<dbReference type="SUPFAM" id="SSF69593">
    <property type="entry name" value="Glycerol-3-phosphate (1)-acyltransferase"/>
    <property type="match status" value="1"/>
</dbReference>
<proteinExistence type="predicted"/>
<keyword evidence="6" id="KW-0472">Membrane</keyword>
<evidence type="ECO:0000256" key="2">
    <source>
        <dbReference type="ARBA" id="ARBA00022516"/>
    </source>
</evidence>
<feature type="domain" description="Phospholipid/glycerol acyltransferase" evidence="7">
    <location>
        <begin position="74"/>
        <end position="193"/>
    </location>
</feature>
<dbReference type="InterPro" id="IPR002123">
    <property type="entry name" value="Plipid/glycerol_acylTrfase"/>
</dbReference>
<name>A0AAE3XQQ9_9BACT</name>
<accession>A0AAE3XQQ9</accession>
<dbReference type="AlphaFoldDB" id="A0AAE3XQQ9"/>
<sequence length="243" mass="27666">MLKYVLTPIYLLGFYGILGIFHFLQIIARKSGGYKWHMRIASAMQYLIMKNINLSGNSCSIEYNEEIYPPDSSLILVANHQSMYDIPPIGWAFKDRSVKFVSKIELGKGIPSISYNLRHGKHALIDRKNSKQALSEILKLAKLAEKENLAVCIFPEGTRSRDGQLKRFSINGFKTLLSRMPSALVIPISVSNSYKLVENGWYPMPTGIEMKVKIHHSINPKNREAEEVLEEAKKIIERNLSQK</sequence>
<dbReference type="EC" id="2.3.1.51" evidence="8"/>
<dbReference type="Pfam" id="PF01553">
    <property type="entry name" value="Acyltransferase"/>
    <property type="match status" value="1"/>
</dbReference>
<keyword evidence="4" id="KW-0443">Lipid metabolism</keyword>
<evidence type="ECO:0000313" key="8">
    <source>
        <dbReference type="EMBL" id="MDR6240323.1"/>
    </source>
</evidence>
<evidence type="ECO:0000313" key="9">
    <source>
        <dbReference type="Proteomes" id="UP001185092"/>
    </source>
</evidence>
<keyword evidence="9" id="KW-1185">Reference proteome</keyword>
<dbReference type="SMART" id="SM00563">
    <property type="entry name" value="PlsC"/>
    <property type="match status" value="1"/>
</dbReference>
<protein>
    <submittedName>
        <fullName evidence="8">1-acyl-sn-glycerol-3-phosphate acyltransferase</fullName>
        <ecNumber evidence="8">2.3.1.51</ecNumber>
    </submittedName>
</protein>
<evidence type="ECO:0000256" key="6">
    <source>
        <dbReference type="SAM" id="Phobius"/>
    </source>
</evidence>